<accession>A0ABP6S4Y3</accession>
<organism evidence="2 3">
    <name type="scientific">Streptomyces sannanensis</name>
    <dbReference type="NCBI Taxonomy" id="285536"/>
    <lineage>
        <taxon>Bacteria</taxon>
        <taxon>Bacillati</taxon>
        <taxon>Actinomycetota</taxon>
        <taxon>Actinomycetes</taxon>
        <taxon>Kitasatosporales</taxon>
        <taxon>Streptomycetaceae</taxon>
        <taxon>Streptomyces</taxon>
    </lineage>
</organism>
<protein>
    <recommendedName>
        <fullName evidence="1">Transposase IS701-like DDE domain-containing protein</fullName>
    </recommendedName>
</protein>
<gene>
    <name evidence="2" type="ORF">GCM10020367_06030</name>
</gene>
<dbReference type="PANTHER" id="PTHR33627">
    <property type="entry name" value="TRANSPOSASE"/>
    <property type="match status" value="1"/>
</dbReference>
<dbReference type="Proteomes" id="UP001499990">
    <property type="component" value="Unassembled WGS sequence"/>
</dbReference>
<comment type="caution">
    <text evidence="2">The sequence shown here is derived from an EMBL/GenBank/DDBJ whole genome shotgun (WGS) entry which is preliminary data.</text>
</comment>
<dbReference type="Pfam" id="PF13546">
    <property type="entry name" value="DDE_5"/>
    <property type="match status" value="1"/>
</dbReference>
<keyword evidence="3" id="KW-1185">Reference proteome</keyword>
<reference evidence="3" key="1">
    <citation type="journal article" date="2019" name="Int. J. Syst. Evol. Microbiol.">
        <title>The Global Catalogue of Microorganisms (GCM) 10K type strain sequencing project: providing services to taxonomists for standard genome sequencing and annotation.</title>
        <authorList>
            <consortium name="The Broad Institute Genomics Platform"/>
            <consortium name="The Broad Institute Genome Sequencing Center for Infectious Disease"/>
            <person name="Wu L."/>
            <person name="Ma J."/>
        </authorList>
    </citation>
    <scope>NUCLEOTIDE SEQUENCE [LARGE SCALE GENOMIC DNA]</scope>
    <source>
        <strain evidence="3">JCM 9651</strain>
    </source>
</reference>
<dbReference type="PANTHER" id="PTHR33627:SF1">
    <property type="entry name" value="TRANSPOSASE"/>
    <property type="match status" value="1"/>
</dbReference>
<dbReference type="InterPro" id="IPR038721">
    <property type="entry name" value="IS701-like_DDE_dom"/>
</dbReference>
<evidence type="ECO:0000313" key="2">
    <source>
        <dbReference type="EMBL" id="GAA3368283.1"/>
    </source>
</evidence>
<feature type="domain" description="Transposase IS701-like DDE" evidence="1">
    <location>
        <begin position="2"/>
        <end position="138"/>
    </location>
</feature>
<dbReference type="InterPro" id="IPR039365">
    <property type="entry name" value="IS701-like"/>
</dbReference>
<sequence>MRQYSGTVGRTENCQIGTFLAYASKRGRALVDRELYLPKSWTDDRERCRAAGIPDDVPFATKIEQFHVMIQRALDAKVSFVWVTADEAYGQVERLRYWLEQRGVAHLLATKVNDTVITTRGADPHDGRRSWATPGRRPVAVREPLCGRA</sequence>
<name>A0ABP6S4Y3_9ACTN</name>
<evidence type="ECO:0000313" key="3">
    <source>
        <dbReference type="Proteomes" id="UP001499990"/>
    </source>
</evidence>
<evidence type="ECO:0000259" key="1">
    <source>
        <dbReference type="Pfam" id="PF13546"/>
    </source>
</evidence>
<dbReference type="EMBL" id="BAAAYL010000001">
    <property type="protein sequence ID" value="GAA3368283.1"/>
    <property type="molecule type" value="Genomic_DNA"/>
</dbReference>
<proteinExistence type="predicted"/>